<dbReference type="PROSITE" id="PS50928">
    <property type="entry name" value="ABC_TM1"/>
    <property type="match status" value="1"/>
</dbReference>
<accession>R1IR17</accession>
<evidence type="ECO:0000313" key="11">
    <source>
        <dbReference type="Proteomes" id="UP000011223"/>
    </source>
</evidence>
<keyword evidence="3 8" id="KW-0813">Transport</keyword>
<dbReference type="RefSeq" id="WP_002538241.1">
    <property type="nucleotide sequence ID" value="NZ_ANFM02000016.1"/>
</dbReference>
<dbReference type="Gene3D" id="1.10.3720.10">
    <property type="entry name" value="MetI-like"/>
    <property type="match status" value="1"/>
</dbReference>
<feature type="transmembrane region" description="Helical" evidence="8">
    <location>
        <begin position="191"/>
        <end position="209"/>
    </location>
</feature>
<organism evidence="10 11">
    <name type="scientific">Grimontia indica</name>
    <dbReference type="NCBI Taxonomy" id="1056512"/>
    <lineage>
        <taxon>Bacteria</taxon>
        <taxon>Pseudomonadati</taxon>
        <taxon>Pseudomonadota</taxon>
        <taxon>Gammaproteobacteria</taxon>
        <taxon>Vibrionales</taxon>
        <taxon>Vibrionaceae</taxon>
        <taxon>Grimontia</taxon>
    </lineage>
</organism>
<dbReference type="PANTHER" id="PTHR42929">
    <property type="entry name" value="INNER MEMBRANE ABC TRANSPORTER PERMEASE PROTEIN YDCU-RELATED-RELATED"/>
    <property type="match status" value="1"/>
</dbReference>
<evidence type="ECO:0000256" key="5">
    <source>
        <dbReference type="ARBA" id="ARBA00022692"/>
    </source>
</evidence>
<feature type="transmembrane region" description="Helical" evidence="8">
    <location>
        <begin position="247"/>
        <end position="268"/>
    </location>
</feature>
<reference evidence="10 11" key="1">
    <citation type="journal article" date="2014" name="PLoS ONE">
        <title>Grimontia indica AK16(T), sp. nov., Isolated from a Seawater Sample Reports the Presence of Pathogenic Genes Similar to Vibrio Genus.</title>
        <authorList>
            <person name="Singh A."/>
            <person name="Vaidya B."/>
            <person name="Khatri I."/>
            <person name="Srinivas T.N."/>
            <person name="Subramanian S."/>
            <person name="Korpole S."/>
            <person name="Pinnaka A.K."/>
        </authorList>
    </citation>
    <scope>NUCLEOTIDE SEQUENCE [LARGE SCALE GENOMIC DNA]</scope>
    <source>
        <strain evidence="10 11">AK16</strain>
    </source>
</reference>
<dbReference type="eggNOG" id="COG1176">
    <property type="taxonomic scope" value="Bacteria"/>
</dbReference>
<feature type="domain" description="ABC transmembrane type-1" evidence="9">
    <location>
        <begin position="57"/>
        <end position="264"/>
    </location>
</feature>
<evidence type="ECO:0000256" key="6">
    <source>
        <dbReference type="ARBA" id="ARBA00022989"/>
    </source>
</evidence>
<dbReference type="InterPro" id="IPR000515">
    <property type="entry name" value="MetI-like"/>
</dbReference>
<evidence type="ECO:0000256" key="3">
    <source>
        <dbReference type="ARBA" id="ARBA00022448"/>
    </source>
</evidence>
<dbReference type="InterPro" id="IPR035906">
    <property type="entry name" value="MetI-like_sf"/>
</dbReference>
<protein>
    <submittedName>
        <fullName evidence="10">ABC transporter of substrate X, permease subunit I</fullName>
    </submittedName>
</protein>
<keyword evidence="7 8" id="KW-0472">Membrane</keyword>
<keyword evidence="11" id="KW-1185">Reference proteome</keyword>
<dbReference type="EMBL" id="ANFM02000016">
    <property type="protein sequence ID" value="EOD79907.1"/>
    <property type="molecule type" value="Genomic_DNA"/>
</dbReference>
<evidence type="ECO:0000256" key="2">
    <source>
        <dbReference type="ARBA" id="ARBA00007069"/>
    </source>
</evidence>
<keyword evidence="6 8" id="KW-1133">Transmembrane helix</keyword>
<comment type="similarity">
    <text evidence="2">Belongs to the binding-protein-dependent transport system permease family. CysTW subfamily.</text>
</comment>
<dbReference type="CDD" id="cd06261">
    <property type="entry name" value="TM_PBP2"/>
    <property type="match status" value="1"/>
</dbReference>
<gene>
    <name evidence="10" type="ORF">D515_01040</name>
</gene>
<dbReference type="AlphaFoldDB" id="R1IR17"/>
<feature type="transmembrane region" description="Helical" evidence="8">
    <location>
        <begin position="57"/>
        <end position="79"/>
    </location>
</feature>
<feature type="transmembrane region" description="Helical" evidence="8">
    <location>
        <begin position="141"/>
        <end position="162"/>
    </location>
</feature>
<dbReference type="SUPFAM" id="SSF161098">
    <property type="entry name" value="MetI-like"/>
    <property type="match status" value="1"/>
</dbReference>
<comment type="caution">
    <text evidence="10">The sequence shown here is derived from an EMBL/GenBank/DDBJ whole genome shotgun (WGS) entry which is preliminary data.</text>
</comment>
<evidence type="ECO:0000259" key="9">
    <source>
        <dbReference type="PROSITE" id="PS50928"/>
    </source>
</evidence>
<proteinExistence type="inferred from homology"/>
<dbReference type="Proteomes" id="UP000011223">
    <property type="component" value="Unassembled WGS sequence"/>
</dbReference>
<evidence type="ECO:0000256" key="1">
    <source>
        <dbReference type="ARBA" id="ARBA00004651"/>
    </source>
</evidence>
<dbReference type="Pfam" id="PF00528">
    <property type="entry name" value="BPD_transp_1"/>
    <property type="match status" value="1"/>
</dbReference>
<name>R1IR17_9GAMM</name>
<evidence type="ECO:0000313" key="10">
    <source>
        <dbReference type="EMBL" id="EOD79907.1"/>
    </source>
</evidence>
<dbReference type="GO" id="GO:0055085">
    <property type="term" value="P:transmembrane transport"/>
    <property type="evidence" value="ECO:0007669"/>
    <property type="project" value="InterPro"/>
</dbReference>
<dbReference type="GO" id="GO:0005886">
    <property type="term" value="C:plasma membrane"/>
    <property type="evidence" value="ECO:0007669"/>
    <property type="project" value="UniProtKB-SubCell"/>
</dbReference>
<keyword evidence="4" id="KW-1003">Cell membrane</keyword>
<feature type="transmembrane region" description="Helical" evidence="8">
    <location>
        <begin position="100"/>
        <end position="121"/>
    </location>
</feature>
<comment type="subcellular location">
    <subcellularLocation>
        <location evidence="1 8">Cell membrane</location>
        <topology evidence="1 8">Multi-pass membrane protein</topology>
    </subcellularLocation>
</comment>
<evidence type="ECO:0000256" key="7">
    <source>
        <dbReference type="ARBA" id="ARBA00023136"/>
    </source>
</evidence>
<evidence type="ECO:0000256" key="8">
    <source>
        <dbReference type="RuleBase" id="RU363032"/>
    </source>
</evidence>
<keyword evidence="5 8" id="KW-0812">Transmembrane</keyword>
<dbReference type="PANTHER" id="PTHR42929:SF1">
    <property type="entry name" value="INNER MEMBRANE ABC TRANSPORTER PERMEASE PROTEIN YDCU-RELATED"/>
    <property type="match status" value="1"/>
</dbReference>
<evidence type="ECO:0000256" key="4">
    <source>
        <dbReference type="ARBA" id="ARBA00022475"/>
    </source>
</evidence>
<sequence length="291" mass="32005">MKVVLLLLPGLGTILFLMGDAFYTTISHSLGLGSEENRLTLQYWNEMLSDSILWRSVGYSFRTSLLGTLGAVLLAYPIALWLTKPLQGKNLIIGMLRAPMFVPGLVAAFLLMNVISYHGIINEGLLAIGVIDKPIRMINDSFGWSVVFLQIWKNLPFALILISGSVNSIRTDLLHAASDMGASRFAKFRQVIFPLTIPALQASMILIFIGAMGDYAFASIAGSRTSYSMTMLMYFTAYQYLEWEKVYVIAVVLMTIAALGAIVITAVLQPFARKRYSLISLDKAGLDGVAK</sequence>